<organism evidence="2 3">
    <name type="scientific">Xylaria multiplex</name>
    <dbReference type="NCBI Taxonomy" id="323545"/>
    <lineage>
        <taxon>Eukaryota</taxon>
        <taxon>Fungi</taxon>
        <taxon>Dikarya</taxon>
        <taxon>Ascomycota</taxon>
        <taxon>Pezizomycotina</taxon>
        <taxon>Sordariomycetes</taxon>
        <taxon>Xylariomycetidae</taxon>
        <taxon>Xylariales</taxon>
        <taxon>Xylariaceae</taxon>
        <taxon>Xylaria</taxon>
    </lineage>
</organism>
<dbReference type="OrthoDB" id="3766406at2759"/>
<comment type="caution">
    <text evidence="2">The sequence shown here is derived from an EMBL/GenBank/DDBJ whole genome shotgun (WGS) entry which is preliminary data.</text>
</comment>
<protein>
    <recommendedName>
        <fullName evidence="1">F-box domain-containing protein</fullName>
    </recommendedName>
</protein>
<dbReference type="Pfam" id="PF12937">
    <property type="entry name" value="F-box-like"/>
    <property type="match status" value="1"/>
</dbReference>
<dbReference type="InterPro" id="IPR001810">
    <property type="entry name" value="F-box_dom"/>
</dbReference>
<evidence type="ECO:0000259" key="1">
    <source>
        <dbReference type="Pfam" id="PF12937"/>
    </source>
</evidence>
<evidence type="ECO:0000313" key="2">
    <source>
        <dbReference type="EMBL" id="KAF2964670.1"/>
    </source>
</evidence>
<name>A0A7C8MK85_9PEZI</name>
<keyword evidence="3" id="KW-1185">Reference proteome</keyword>
<evidence type="ECO:0000313" key="3">
    <source>
        <dbReference type="Proteomes" id="UP000481858"/>
    </source>
</evidence>
<accession>A0A7C8MK85</accession>
<proteinExistence type="predicted"/>
<gene>
    <name evidence="2" type="ORF">GQX73_g8895</name>
</gene>
<feature type="domain" description="F-box" evidence="1">
    <location>
        <begin position="25"/>
        <end position="60"/>
    </location>
</feature>
<dbReference type="SUPFAM" id="SSF81383">
    <property type="entry name" value="F-box domain"/>
    <property type="match status" value="1"/>
</dbReference>
<dbReference type="AlphaFoldDB" id="A0A7C8MK85"/>
<dbReference type="InParanoid" id="A0A7C8MK85"/>
<dbReference type="EMBL" id="WUBL01000141">
    <property type="protein sequence ID" value="KAF2964670.1"/>
    <property type="molecule type" value="Genomic_DNA"/>
</dbReference>
<dbReference type="InterPro" id="IPR036047">
    <property type="entry name" value="F-box-like_dom_sf"/>
</dbReference>
<dbReference type="Proteomes" id="UP000481858">
    <property type="component" value="Unassembled WGS sequence"/>
</dbReference>
<reference evidence="2 3" key="1">
    <citation type="submission" date="2019-12" db="EMBL/GenBank/DDBJ databases">
        <title>Draft genome sequence of the ascomycete Xylaria multiplex DSM 110363.</title>
        <authorList>
            <person name="Buettner E."/>
            <person name="Kellner H."/>
        </authorList>
    </citation>
    <scope>NUCLEOTIDE SEQUENCE [LARGE SCALE GENOMIC DNA]</scope>
    <source>
        <strain evidence="2 3">DSM 110363</strain>
    </source>
</reference>
<sequence length="254" mass="29360">MKLVTFVRSLWKRPREQPNVNIPFLQLPVELLGYIATFLSPADAVLLSQTCRLIRACLTRDLPEQWVCDYCMALHPINKRDKPTTARRPCSCPMFLLLSIWRYFAGGRDLMLQHLGCQQICPHLEFRDNDYFKYNNDLLQTFLLAFQPGYGDVEWRSACPRCATDYSVMLSGRNLYLQVWQDFGPEGSPLDLAWRSQNIRPGLDGVRNSEKVGPTLYHESGSIRELYGPAPEILPVPKRRSKWISFPQERGHAR</sequence>